<protein>
    <submittedName>
        <fullName evidence="1">DUF4432 family protein</fullName>
    </submittedName>
</protein>
<dbReference type="Proteomes" id="UP000282076">
    <property type="component" value="Unassembled WGS sequence"/>
</dbReference>
<comment type="caution">
    <text evidence="1">The sequence shown here is derived from an EMBL/GenBank/DDBJ whole genome shotgun (WGS) entry which is preliminary data.</text>
</comment>
<name>A0A494XTG0_9BACL</name>
<dbReference type="EMBL" id="RBZM01000006">
    <property type="protein sequence ID" value="RKP52941.1"/>
    <property type="molecule type" value="Genomic_DNA"/>
</dbReference>
<dbReference type="GO" id="GO:0030246">
    <property type="term" value="F:carbohydrate binding"/>
    <property type="evidence" value="ECO:0007669"/>
    <property type="project" value="InterPro"/>
</dbReference>
<keyword evidence="2" id="KW-1185">Reference proteome</keyword>
<reference evidence="1 2" key="1">
    <citation type="submission" date="2018-10" db="EMBL/GenBank/DDBJ databases">
        <title>Cohnella sp. M2MS4P-1, whole genome shotgun sequence.</title>
        <authorList>
            <person name="Tuo L."/>
        </authorList>
    </citation>
    <scope>NUCLEOTIDE SEQUENCE [LARGE SCALE GENOMIC DNA]</scope>
    <source>
        <strain evidence="1 2">M2MS4P-1</strain>
    </source>
</reference>
<dbReference type="InterPro" id="IPR027839">
    <property type="entry name" value="DUF4432"/>
</dbReference>
<dbReference type="InterPro" id="IPR011013">
    <property type="entry name" value="Gal_mutarotase_sf_dom"/>
</dbReference>
<dbReference type="GO" id="GO:0003824">
    <property type="term" value="F:catalytic activity"/>
    <property type="evidence" value="ECO:0007669"/>
    <property type="project" value="InterPro"/>
</dbReference>
<gene>
    <name evidence="1" type="ORF">D7Z26_14430</name>
</gene>
<dbReference type="RefSeq" id="WP_120977685.1">
    <property type="nucleotide sequence ID" value="NZ_RBZM01000006.1"/>
</dbReference>
<accession>A0A494XTG0</accession>
<evidence type="ECO:0000313" key="1">
    <source>
        <dbReference type="EMBL" id="RKP52941.1"/>
    </source>
</evidence>
<dbReference type="InterPro" id="IPR014718">
    <property type="entry name" value="GH-type_carb-bd"/>
</dbReference>
<organism evidence="1 2">
    <name type="scientific">Cohnella endophytica</name>
    <dbReference type="NCBI Taxonomy" id="2419778"/>
    <lineage>
        <taxon>Bacteria</taxon>
        <taxon>Bacillati</taxon>
        <taxon>Bacillota</taxon>
        <taxon>Bacilli</taxon>
        <taxon>Bacillales</taxon>
        <taxon>Paenibacillaceae</taxon>
        <taxon>Cohnella</taxon>
    </lineage>
</organism>
<dbReference type="GO" id="GO:0005975">
    <property type="term" value="P:carbohydrate metabolic process"/>
    <property type="evidence" value="ECO:0007669"/>
    <property type="project" value="InterPro"/>
</dbReference>
<dbReference type="AlphaFoldDB" id="A0A494XTG0"/>
<evidence type="ECO:0000313" key="2">
    <source>
        <dbReference type="Proteomes" id="UP000282076"/>
    </source>
</evidence>
<dbReference type="SUPFAM" id="SSF74650">
    <property type="entry name" value="Galactose mutarotase-like"/>
    <property type="match status" value="1"/>
</dbReference>
<dbReference type="OrthoDB" id="2528227at2"/>
<dbReference type="Pfam" id="PF14486">
    <property type="entry name" value="DUF4432"/>
    <property type="match status" value="1"/>
</dbReference>
<sequence length="336" mass="37723">MVMNPLCSATELSVDGIQAVRLENEWLKAVILVGKGTDIWELVYRPLNLELLMKTRAGLSPLAGRDLRENRLIHYADPYPGGWQEILPNRASFGNGSGEVSRREEGESAGVPWEYSIDRGDGRDVALRCRLALPYTPLTVEKTISLKAGESVLRIDERVVNTGDAPVHFIWTHHPAFGAPLVDEHSRIVLPEGAVAFNIDRYEQNKEQSPARFEEEIASVTLPSGTKKNLLRVDPRGSEGEACYVPLMGLKEGTAGIDNPSLNVGLRIDWDHEAFPCLRYWSNTDENMYTLALEPSSSWFSDIGDCMRHGNCISLKPREKKRFWLNIRVEQPGRQE</sequence>
<proteinExistence type="predicted"/>
<dbReference type="Gene3D" id="2.70.98.10">
    <property type="match status" value="1"/>
</dbReference>